<sequence>MLWGEAAQHVVYTLNVTLTRVLGGLAPHQKLSSVQPDVSCLKTWGSLCYYHIARLSRSKKKKLSSRMGTSTFFGYSPSTHGYQVMDLASGAISTQRGGNLVFAENYTMGGEYVKLLLENAYLYGANALPSRAPLVPMLMLIDDEVKLDYVRESVLVQPETLQRATETSLRVSEVTPANWVKETSCPRTSEATIPVPVSVGDTRGTLSLASGGSESSLRVLEIWMFIMLLKNGSSRCKEL</sequence>
<organism evidence="2 3">
    <name type="scientific">Phytophthora megakarya</name>
    <dbReference type="NCBI Taxonomy" id="4795"/>
    <lineage>
        <taxon>Eukaryota</taxon>
        <taxon>Sar</taxon>
        <taxon>Stramenopiles</taxon>
        <taxon>Oomycota</taxon>
        <taxon>Peronosporomycetes</taxon>
        <taxon>Peronosporales</taxon>
        <taxon>Peronosporaceae</taxon>
        <taxon>Phytophthora</taxon>
    </lineage>
</organism>
<dbReference type="EMBL" id="NBNE01000701">
    <property type="protein sequence ID" value="OWZ17737.1"/>
    <property type="molecule type" value="Genomic_DNA"/>
</dbReference>
<gene>
    <name evidence="2" type="ORF">PHMEG_0008278</name>
</gene>
<dbReference type="InterPro" id="IPR057670">
    <property type="entry name" value="SH3_retrovirus"/>
</dbReference>
<evidence type="ECO:0000313" key="2">
    <source>
        <dbReference type="EMBL" id="OWZ17737.1"/>
    </source>
</evidence>
<comment type="caution">
    <text evidence="2">The sequence shown here is derived from an EMBL/GenBank/DDBJ whole genome shotgun (WGS) entry which is preliminary data.</text>
</comment>
<dbReference type="Proteomes" id="UP000198211">
    <property type="component" value="Unassembled WGS sequence"/>
</dbReference>
<keyword evidence="3" id="KW-1185">Reference proteome</keyword>
<accession>A0A225WL83</accession>
<evidence type="ECO:0000313" key="3">
    <source>
        <dbReference type="Proteomes" id="UP000198211"/>
    </source>
</evidence>
<dbReference type="Pfam" id="PF25597">
    <property type="entry name" value="SH3_retrovirus"/>
    <property type="match status" value="1"/>
</dbReference>
<name>A0A225WL83_9STRA</name>
<proteinExistence type="predicted"/>
<feature type="domain" description="Retroviral polymerase SH3-like" evidence="1">
    <location>
        <begin position="46"/>
        <end position="105"/>
    </location>
</feature>
<protein>
    <submittedName>
        <fullName evidence="2">Polyprotein</fullName>
    </submittedName>
</protein>
<evidence type="ECO:0000259" key="1">
    <source>
        <dbReference type="Pfam" id="PF25597"/>
    </source>
</evidence>
<dbReference type="AlphaFoldDB" id="A0A225WL83"/>
<reference evidence="3" key="1">
    <citation type="submission" date="2017-03" db="EMBL/GenBank/DDBJ databases">
        <title>Phytopthora megakarya and P. palmivora, two closely related causual agents of cacao black pod achieved similar genome size and gene model numbers by different mechanisms.</title>
        <authorList>
            <person name="Ali S."/>
            <person name="Shao J."/>
            <person name="Larry D.J."/>
            <person name="Kronmiller B."/>
            <person name="Shen D."/>
            <person name="Strem M.D."/>
            <person name="Melnick R.L."/>
            <person name="Guiltinan M.J."/>
            <person name="Tyler B.M."/>
            <person name="Meinhardt L.W."/>
            <person name="Bailey B.A."/>
        </authorList>
    </citation>
    <scope>NUCLEOTIDE SEQUENCE [LARGE SCALE GENOMIC DNA]</scope>
    <source>
        <strain evidence="3">zdho120</strain>
    </source>
</reference>